<feature type="compositionally biased region" description="Low complexity" evidence="8">
    <location>
        <begin position="825"/>
        <end position="847"/>
    </location>
</feature>
<feature type="compositionally biased region" description="Polar residues" evidence="8">
    <location>
        <begin position="551"/>
        <end position="574"/>
    </location>
</feature>
<evidence type="ECO:0000313" key="10">
    <source>
        <dbReference type="EMBL" id="KAE9980085.1"/>
    </source>
</evidence>
<feature type="compositionally biased region" description="Basic and acidic residues" evidence="8">
    <location>
        <begin position="395"/>
        <end position="410"/>
    </location>
</feature>
<feature type="compositionally biased region" description="Basic and acidic residues" evidence="8">
    <location>
        <begin position="219"/>
        <end position="228"/>
    </location>
</feature>
<feature type="compositionally biased region" description="Basic and acidic residues" evidence="8">
    <location>
        <begin position="371"/>
        <end position="384"/>
    </location>
</feature>
<evidence type="ECO:0000256" key="6">
    <source>
        <dbReference type="ARBA" id="ARBA00023212"/>
    </source>
</evidence>
<evidence type="ECO:0000313" key="11">
    <source>
        <dbReference type="Proteomes" id="UP000433883"/>
    </source>
</evidence>
<keyword evidence="7" id="KW-0539">Nucleus</keyword>
<feature type="compositionally biased region" description="Basic and acidic residues" evidence="8">
    <location>
        <begin position="1257"/>
        <end position="1275"/>
    </location>
</feature>
<dbReference type="GO" id="GO:0007059">
    <property type="term" value="P:chromosome segregation"/>
    <property type="evidence" value="ECO:0007669"/>
    <property type="project" value="UniProtKB-KW"/>
</dbReference>
<evidence type="ECO:0000256" key="1">
    <source>
        <dbReference type="ARBA" id="ARBA00004123"/>
    </source>
</evidence>
<feature type="compositionally biased region" description="Polar residues" evidence="8">
    <location>
        <begin position="512"/>
        <end position="521"/>
    </location>
</feature>
<proteinExistence type="inferred from homology"/>
<keyword evidence="5" id="KW-0159">Chromosome partition</keyword>
<feature type="domain" description="Inner centromere protein ARK-binding" evidence="9">
    <location>
        <begin position="1183"/>
        <end position="1234"/>
    </location>
</feature>
<evidence type="ECO:0000256" key="2">
    <source>
        <dbReference type="ARBA" id="ARBA00004186"/>
    </source>
</evidence>
<feature type="compositionally biased region" description="Basic and acidic residues" evidence="8">
    <location>
        <begin position="761"/>
        <end position="773"/>
    </location>
</feature>
<comment type="similarity">
    <text evidence="3">Belongs to the INCENP family.</text>
</comment>
<feature type="region of interest" description="Disordered" evidence="8">
    <location>
        <begin position="153"/>
        <end position="468"/>
    </location>
</feature>
<dbReference type="InterPro" id="IPR005635">
    <property type="entry name" value="Inner_centromere_prot_ARK-bd"/>
</dbReference>
<feature type="compositionally biased region" description="Acidic residues" evidence="8">
    <location>
        <begin position="256"/>
        <end position="270"/>
    </location>
</feature>
<dbReference type="Pfam" id="PF03941">
    <property type="entry name" value="INCENP_ARK-bind"/>
    <property type="match status" value="1"/>
</dbReference>
<feature type="compositionally biased region" description="Basic and acidic residues" evidence="8">
    <location>
        <begin position="1016"/>
        <end position="1026"/>
    </location>
</feature>
<evidence type="ECO:0000256" key="8">
    <source>
        <dbReference type="SAM" id="MobiDB-lite"/>
    </source>
</evidence>
<feature type="region of interest" description="Disordered" evidence="8">
    <location>
        <begin position="1238"/>
        <end position="1284"/>
    </location>
</feature>
<evidence type="ECO:0000256" key="3">
    <source>
        <dbReference type="ARBA" id="ARBA00010042"/>
    </source>
</evidence>
<dbReference type="Proteomes" id="UP000433883">
    <property type="component" value="Unassembled WGS sequence"/>
</dbReference>
<reference evidence="10 11" key="1">
    <citation type="submission" date="2019-11" db="EMBL/GenBank/DDBJ databases">
        <title>Venturia inaequalis Genome Resource.</title>
        <authorList>
            <person name="Lichtner F.J."/>
        </authorList>
    </citation>
    <scope>NUCLEOTIDE SEQUENCE [LARGE SCALE GENOMIC DNA]</scope>
    <source>
        <strain evidence="10">Bline_iso_100314</strain>
    </source>
</reference>
<protein>
    <recommendedName>
        <fullName evidence="9">Inner centromere protein ARK-binding domain-containing protein</fullName>
    </recommendedName>
</protein>
<organism evidence="10 11">
    <name type="scientific">Venturia inaequalis</name>
    <name type="common">Apple scab fungus</name>
    <dbReference type="NCBI Taxonomy" id="5025"/>
    <lineage>
        <taxon>Eukaryota</taxon>
        <taxon>Fungi</taxon>
        <taxon>Dikarya</taxon>
        <taxon>Ascomycota</taxon>
        <taxon>Pezizomycotina</taxon>
        <taxon>Dothideomycetes</taxon>
        <taxon>Pleosporomycetidae</taxon>
        <taxon>Venturiales</taxon>
        <taxon>Venturiaceae</taxon>
        <taxon>Venturia</taxon>
    </lineage>
</organism>
<evidence type="ECO:0000256" key="4">
    <source>
        <dbReference type="ARBA" id="ARBA00022490"/>
    </source>
</evidence>
<feature type="region of interest" description="Disordered" evidence="8">
    <location>
        <begin position="634"/>
        <end position="1104"/>
    </location>
</feature>
<feature type="compositionally biased region" description="Low complexity" evidence="8">
    <location>
        <begin position="1158"/>
        <end position="1172"/>
    </location>
</feature>
<feature type="compositionally biased region" description="Basic and acidic residues" evidence="8">
    <location>
        <begin position="943"/>
        <end position="956"/>
    </location>
</feature>
<feature type="compositionally biased region" description="Acidic residues" evidence="8">
    <location>
        <begin position="1186"/>
        <end position="1195"/>
    </location>
</feature>
<feature type="compositionally biased region" description="Basic and acidic residues" evidence="8">
    <location>
        <begin position="278"/>
        <end position="300"/>
    </location>
</feature>
<sequence length="1284" mass="142946">MTATTRKLPPVGSAPWIVSERRQANDLVDQEVEEFEYSVRNEMEWLNEHMHDIFAGNNMNVADIFKTPGKLRGKTPRTARKLNALGQRAPLTDIFAPNPQARTSPTKTQFYKQVAQFQVAEDALDENQQPAAASAEKSPFLLRSKYGDSGYHGLTDDEVEVDRPQKVSVPVPVLSPPKEQTQAPPAPRARFASLSREEQEATETEESFVSAKEGASRTTSREDLRQDDDASSTVPDINDDGEVSDVEAPVMTVVEEQVEAEEPAPVEPEETVVAQDPEPGHEHIDDDSYRMDEDDVRSPSDKSSPVKPLLRKSSLTFSSLPAREPLAHKKSMGARNSRTSHLAGRFTGGKSLGGQQNAPSSQDDPMDMDEVEKPALEREESETTKKHHQTTTQGLRDRINMLGKSRDSRLSKSIPNLSSVASQPIYPQLPQPDKAEAENERPVSRPDLNKQLPVNPSQDDDDDDDWIKPVRSVAVAEKEAPRPALFRTRTVEVIQQNGIAKETEPGMAAPVQQESPKNRFSPSRPKLPSGHKKAVSSSVITSPTRAAMAPTGSQKLISVSNPTLQSENNPTTPAGSPRRHLDGAVSAAKATLYSTLRSAKSIFASSAGVSAQAKMETLASPCRPRQAEDMFNDVFSPTEEAAPEPALYPDLLDRFRSEESVANAATEGRRTRSSSEREQRRQDEQRKMGGELDKAREKERQRATVAASKLQTSPSKDRLTAQRAMAQSRAESERSEEVASADEMPPPPAPRSMLPTTQSQRLREPRRIVKPVKDAPQPKTRPTPVPIRMPSQRIGHAQSQSQAPSTTDLSRSLHESLQNPAASGKTALHSKSSSASLHASTSSNSLHKASGSTVAAKRTIEAAAKKKEQETKAAQRKVEQKREMEQRRAVKAEDERRRQEEERRKQDEERRRLEDERRAEQQRRAAEQQRRDEAKRAAQRQAVEAKRMEQQRKEVQRAQGQAQQNEFAYALQQDKLNQQAIHGRGELGGPRPISRMAPEPQRPIQVNPAKPAKRALQVEHDDEHYSRPAVQRNPPSYQQNDAKRRKTDEDEPQELRRSVMAPPVRQSNIRKVSRNPPSCLPEANKSKENKFPHGYAPAPPAHHPPPSMFVKTVTAQHQIHHGQGGHHNDIAKFANAHIPFANPSGSSNAQHKTPGRPLPNAALKSAAKSSPLYPNGDNIDLPEIASDSEDEEEDFQAPDWVNSPALRELLSQQQLVDPEAIFGPIAPLKMEEVFKNKDRHKKFRDRTSSANWSGQDRLTEEERQRDREAREKMMKDGGWTFQPN</sequence>
<feature type="compositionally biased region" description="Polar residues" evidence="8">
    <location>
        <begin position="535"/>
        <end position="544"/>
    </location>
</feature>
<evidence type="ECO:0000256" key="7">
    <source>
        <dbReference type="ARBA" id="ARBA00023242"/>
    </source>
</evidence>
<evidence type="ECO:0000259" key="9">
    <source>
        <dbReference type="Pfam" id="PF03941"/>
    </source>
</evidence>
<feature type="compositionally biased region" description="Polar residues" evidence="8">
    <location>
        <begin position="353"/>
        <end position="363"/>
    </location>
</feature>
<feature type="compositionally biased region" description="Polar residues" evidence="8">
    <location>
        <begin position="797"/>
        <end position="821"/>
    </location>
</feature>
<dbReference type="PANTHER" id="PTHR13142:SF1">
    <property type="entry name" value="INNER CENTROMERE PROTEIN"/>
    <property type="match status" value="1"/>
</dbReference>
<name>A0A8H3V288_VENIN</name>
<accession>A0A8H3V288</accession>
<dbReference type="PANTHER" id="PTHR13142">
    <property type="entry name" value="INNER CENTROMERE PROTEIN"/>
    <property type="match status" value="1"/>
</dbReference>
<dbReference type="GO" id="GO:0005634">
    <property type="term" value="C:nucleus"/>
    <property type="evidence" value="ECO:0007669"/>
    <property type="project" value="UniProtKB-SubCell"/>
</dbReference>
<comment type="caution">
    <text evidence="10">The sequence shown here is derived from an EMBL/GenBank/DDBJ whole genome shotgun (WGS) entry which is preliminary data.</text>
</comment>
<feature type="compositionally biased region" description="Polar residues" evidence="8">
    <location>
        <begin position="411"/>
        <end position="422"/>
    </location>
</feature>
<feature type="compositionally biased region" description="Basic and acidic residues" evidence="8">
    <location>
        <begin position="433"/>
        <end position="448"/>
    </location>
</feature>
<feature type="compositionally biased region" description="Basic and acidic residues" evidence="8">
    <location>
        <begin position="858"/>
        <end position="936"/>
    </location>
</feature>
<comment type="subcellular location">
    <subcellularLocation>
        <location evidence="2">Cytoplasm</location>
        <location evidence="2">Cytoskeleton</location>
        <location evidence="2">Spindle</location>
    </subcellularLocation>
    <subcellularLocation>
        <location evidence="1">Nucleus</location>
    </subcellularLocation>
</comment>
<feature type="region of interest" description="Disordered" evidence="8">
    <location>
        <begin position="1142"/>
        <end position="1195"/>
    </location>
</feature>
<keyword evidence="4" id="KW-0963">Cytoplasm</keyword>
<feature type="region of interest" description="Disordered" evidence="8">
    <location>
        <begin position="498"/>
        <end position="580"/>
    </location>
</feature>
<dbReference type="EMBL" id="WNWQ01000082">
    <property type="protein sequence ID" value="KAE9980085.1"/>
    <property type="molecule type" value="Genomic_DNA"/>
</dbReference>
<dbReference type="GO" id="GO:0005819">
    <property type="term" value="C:spindle"/>
    <property type="evidence" value="ECO:0007669"/>
    <property type="project" value="UniProtKB-SubCell"/>
</dbReference>
<evidence type="ECO:0000256" key="5">
    <source>
        <dbReference type="ARBA" id="ARBA00022829"/>
    </source>
</evidence>
<gene>
    <name evidence="10" type="ORF">BLS_009169</name>
</gene>
<feature type="compositionally biased region" description="Basic and acidic residues" evidence="8">
    <location>
        <begin position="667"/>
        <end position="702"/>
    </location>
</feature>
<keyword evidence="6" id="KW-0206">Cytoskeleton</keyword>